<comment type="caution">
    <text evidence="4">The sequence shown here is derived from an EMBL/GenBank/DDBJ whole genome shotgun (WGS) entry which is preliminary data.</text>
</comment>
<dbReference type="Proteomes" id="UP000469452">
    <property type="component" value="Unassembled WGS sequence"/>
</dbReference>
<dbReference type="InterPro" id="IPR044926">
    <property type="entry name" value="RGS_subdomain_2"/>
</dbReference>
<gene>
    <name evidence="4" type="ORF">AaE_009301</name>
</gene>
<accession>A0A6A5A8Q1</accession>
<dbReference type="AlphaFoldDB" id="A0A6A5A8Q1"/>
<dbReference type="InterPro" id="IPR051707">
    <property type="entry name" value="PI-Interact_SigTrans_Reg"/>
</dbReference>
<feature type="domain" description="RGS" evidence="3">
    <location>
        <begin position="415"/>
        <end position="565"/>
    </location>
</feature>
<dbReference type="Gene3D" id="1.10.167.10">
    <property type="entry name" value="Regulator of G-protein Signalling 4, domain 2"/>
    <property type="match status" value="1"/>
</dbReference>
<dbReference type="SMART" id="SM00233">
    <property type="entry name" value="PH"/>
    <property type="match status" value="1"/>
</dbReference>
<dbReference type="InterPro" id="IPR011993">
    <property type="entry name" value="PH-like_dom_sf"/>
</dbReference>
<evidence type="ECO:0000259" key="2">
    <source>
        <dbReference type="PROSITE" id="PS50003"/>
    </source>
</evidence>
<proteinExistence type="predicted"/>
<dbReference type="InterPro" id="IPR016137">
    <property type="entry name" value="RGS"/>
</dbReference>
<dbReference type="Pfam" id="PF00615">
    <property type="entry name" value="RGS"/>
    <property type="match status" value="1"/>
</dbReference>
<dbReference type="CDD" id="cd00821">
    <property type="entry name" value="PH"/>
    <property type="match status" value="1"/>
</dbReference>
<dbReference type="Gene3D" id="2.30.29.30">
    <property type="entry name" value="Pleckstrin-homology domain (PH domain)/Phosphotyrosine-binding domain (PTB)"/>
    <property type="match status" value="1"/>
</dbReference>
<evidence type="ECO:0000313" key="4">
    <source>
        <dbReference type="EMBL" id="KAF0730708.1"/>
    </source>
</evidence>
<dbReference type="PANTHER" id="PTHR14336">
    <property type="entry name" value="TANDEM PH DOMAIN CONTAINING PROTEIN"/>
    <property type="match status" value="1"/>
</dbReference>
<dbReference type="VEuPathDB" id="FungiDB:H257_09767"/>
<sequence length="571" mass="64182">MKQTPLRDSDMSDLTPMLESSRSTICDPDTLLRSPPLGPTPLKRVHEDAALRSSTAVDPAAAADSFRQSSRGASAHQLASFGVVQDTDKAAAVAPSSEQDATAARRGFVRIYFENSNFTSSTVLRVEEQTSVLEVCTCGHIIDIHVRHIMANKMRLSLKQVAHHAILMLYVNSKGSSMSARTLQDNECIYQVQEAIHSERQSTPEIVVNETSGPVRAKPRHRARQTLKFIFKDIRGKPIDLEAELELTPNYSNSTTTTLSQYGSHAAHLRNTTMSQDTVFLLPQKLGLGLRAGPLKKASVKDANVWRSRWFVLKDDKLYYCKSEANQRDVTAIPLLNAHIVKQDALVPHCFELHTSRRVYRFCTDTDDIMMAWIQALHREIRLAAENQVLTKAEIFIVDEAVTTCERKQERAPFAVSGILGYAALRKMFRDFMTSESMASVILLDTWAECDLFRRNGLVRFQQAASSATNATDEWDHVKRLLLQYIPAAQQAGAQLQAADLDSCRQSMHDNQKHRRLSIAMDSSTHVTDFPSPNLFVNIQQDILRALDEGPFQRFIAGRGYTRIIDRTIRR</sequence>
<reference evidence="4 5" key="1">
    <citation type="submission" date="2019-06" db="EMBL/GenBank/DDBJ databases">
        <title>Genomics analysis of Aphanomyces spp. identifies a new class of oomycete effector associated with host adaptation.</title>
        <authorList>
            <person name="Gaulin E."/>
        </authorList>
    </citation>
    <scope>NUCLEOTIDE SEQUENCE [LARGE SCALE GENOMIC DNA]</scope>
    <source>
        <strain evidence="4 5">E</strain>
    </source>
</reference>
<name>A0A6A5A8Q1_APHAT</name>
<evidence type="ECO:0000259" key="3">
    <source>
        <dbReference type="PROSITE" id="PS50132"/>
    </source>
</evidence>
<dbReference type="PROSITE" id="PS50132">
    <property type="entry name" value="RGS"/>
    <property type="match status" value="1"/>
</dbReference>
<dbReference type="Pfam" id="PF00169">
    <property type="entry name" value="PH"/>
    <property type="match status" value="1"/>
</dbReference>
<evidence type="ECO:0008006" key="6">
    <source>
        <dbReference type="Google" id="ProtNLM"/>
    </source>
</evidence>
<feature type="domain" description="PH" evidence="2">
    <location>
        <begin position="288"/>
        <end position="382"/>
    </location>
</feature>
<feature type="region of interest" description="Disordered" evidence="1">
    <location>
        <begin position="1"/>
        <end position="43"/>
    </location>
</feature>
<dbReference type="EMBL" id="VJMI01015259">
    <property type="protein sequence ID" value="KAF0730708.1"/>
    <property type="molecule type" value="Genomic_DNA"/>
</dbReference>
<evidence type="ECO:0000313" key="5">
    <source>
        <dbReference type="Proteomes" id="UP000469452"/>
    </source>
</evidence>
<protein>
    <recommendedName>
        <fullName evidence="6">PH domain-containing protein</fullName>
    </recommendedName>
</protein>
<dbReference type="PROSITE" id="PS50003">
    <property type="entry name" value="PH_DOMAIN"/>
    <property type="match status" value="1"/>
</dbReference>
<feature type="compositionally biased region" description="Basic and acidic residues" evidence="1">
    <location>
        <begin position="1"/>
        <end position="10"/>
    </location>
</feature>
<dbReference type="InterPro" id="IPR001849">
    <property type="entry name" value="PH_domain"/>
</dbReference>
<organism evidence="4 5">
    <name type="scientific">Aphanomyces astaci</name>
    <name type="common">Crayfish plague agent</name>
    <dbReference type="NCBI Taxonomy" id="112090"/>
    <lineage>
        <taxon>Eukaryota</taxon>
        <taxon>Sar</taxon>
        <taxon>Stramenopiles</taxon>
        <taxon>Oomycota</taxon>
        <taxon>Saprolegniomycetes</taxon>
        <taxon>Saprolegniales</taxon>
        <taxon>Verrucalvaceae</taxon>
        <taxon>Aphanomyces</taxon>
    </lineage>
</organism>
<dbReference type="SUPFAM" id="SSF50729">
    <property type="entry name" value="PH domain-like"/>
    <property type="match status" value="1"/>
</dbReference>
<evidence type="ECO:0000256" key="1">
    <source>
        <dbReference type="SAM" id="MobiDB-lite"/>
    </source>
</evidence>